<protein>
    <recommendedName>
        <fullName evidence="2">UPF0173 metal-dependent hydrolase SAMN05660235_02092</fullName>
    </recommendedName>
</protein>
<dbReference type="GO" id="GO:0016787">
    <property type="term" value="F:hydrolase activity"/>
    <property type="evidence" value="ECO:0007669"/>
    <property type="project" value="UniProtKB-UniRule"/>
</dbReference>
<dbReference type="AlphaFoldDB" id="A0A1G7MBT0"/>
<dbReference type="InterPro" id="IPR050114">
    <property type="entry name" value="UPF0173_UPF0282_UlaG_hydrolase"/>
</dbReference>
<keyword evidence="5" id="KW-1185">Reference proteome</keyword>
<dbReference type="PANTHER" id="PTHR43546:SF3">
    <property type="entry name" value="UPF0173 METAL-DEPENDENT HYDROLASE MJ1163"/>
    <property type="match status" value="1"/>
</dbReference>
<dbReference type="InterPro" id="IPR022877">
    <property type="entry name" value="UPF0173"/>
</dbReference>
<evidence type="ECO:0000256" key="1">
    <source>
        <dbReference type="ARBA" id="ARBA00022801"/>
    </source>
</evidence>
<evidence type="ECO:0000313" key="5">
    <source>
        <dbReference type="Proteomes" id="UP000243333"/>
    </source>
</evidence>
<dbReference type="PANTHER" id="PTHR43546">
    <property type="entry name" value="UPF0173 METAL-DEPENDENT HYDROLASE MJ1163-RELATED"/>
    <property type="match status" value="1"/>
</dbReference>
<reference evidence="5" key="1">
    <citation type="submission" date="2016-10" db="EMBL/GenBank/DDBJ databases">
        <authorList>
            <person name="Varghese N."/>
            <person name="Submissions S."/>
        </authorList>
    </citation>
    <scope>NUCLEOTIDE SEQUENCE [LARGE SCALE GENOMIC DNA]</scope>
    <source>
        <strain evidence="5">DSM 23256</strain>
    </source>
</reference>
<accession>A0A1G7MBT0</accession>
<evidence type="ECO:0000256" key="2">
    <source>
        <dbReference type="HAMAP-Rule" id="MF_00457"/>
    </source>
</evidence>
<dbReference type="EMBL" id="FNBU01000016">
    <property type="protein sequence ID" value="SDF59222.1"/>
    <property type="molecule type" value="Genomic_DNA"/>
</dbReference>
<dbReference type="InterPro" id="IPR001279">
    <property type="entry name" value="Metallo-B-lactamas"/>
</dbReference>
<dbReference type="SMART" id="SM00849">
    <property type="entry name" value="Lactamase_B"/>
    <property type="match status" value="1"/>
</dbReference>
<comment type="similarity">
    <text evidence="2">Belongs to the UPF0173 family.</text>
</comment>
<dbReference type="InterPro" id="IPR036866">
    <property type="entry name" value="RibonucZ/Hydroxyglut_hydro"/>
</dbReference>
<sequence>MTTLRFLGHACFELSDGQTTILFDPYLADNPFKIAGPDEVNCQYILVSHGHFDHLGDAVRIAKRTGATVISTAEVARLCGEQGVNSHAMHIGGKHSFDFGYVRITLAFHGAGVPGGHACGFIVNFHGTTVYFAGDTGLFADMELLGRLEKIDYALLPIGDNFTMGPQDAVEAVGLLKPKNVIPMHYNTWPLIAQSPEDFKRQVETRYGTPVHIMQPGQVLTLK</sequence>
<name>A0A1G7MBT0_9FIRM</name>
<proteinExistence type="inferred from homology"/>
<dbReference type="STRING" id="1123285.SAMN05660235_02092"/>
<gene>
    <name evidence="4" type="ORF">SAMN05660235_02092</name>
</gene>
<dbReference type="Pfam" id="PF13483">
    <property type="entry name" value="Lactamase_B_3"/>
    <property type="match status" value="1"/>
</dbReference>
<organism evidence="4 5">
    <name type="scientific">Sporolituus thermophilus DSM 23256</name>
    <dbReference type="NCBI Taxonomy" id="1123285"/>
    <lineage>
        <taxon>Bacteria</taxon>
        <taxon>Bacillati</taxon>
        <taxon>Bacillota</taxon>
        <taxon>Negativicutes</taxon>
        <taxon>Selenomonadales</taxon>
        <taxon>Sporomusaceae</taxon>
        <taxon>Sporolituus</taxon>
    </lineage>
</organism>
<dbReference type="Proteomes" id="UP000243333">
    <property type="component" value="Unassembled WGS sequence"/>
</dbReference>
<keyword evidence="1 2" id="KW-0378">Hydrolase</keyword>
<dbReference type="Gene3D" id="3.60.15.10">
    <property type="entry name" value="Ribonuclease Z/Hydroxyacylglutathione hydrolase-like"/>
    <property type="match status" value="1"/>
</dbReference>
<evidence type="ECO:0000313" key="4">
    <source>
        <dbReference type="EMBL" id="SDF59222.1"/>
    </source>
</evidence>
<dbReference type="RefSeq" id="WP_093690626.1">
    <property type="nucleotide sequence ID" value="NZ_FNBU01000016.1"/>
</dbReference>
<dbReference type="SUPFAM" id="SSF56281">
    <property type="entry name" value="Metallo-hydrolase/oxidoreductase"/>
    <property type="match status" value="1"/>
</dbReference>
<dbReference type="NCBIfam" id="NF001911">
    <property type="entry name" value="PRK00685.1"/>
    <property type="match status" value="1"/>
</dbReference>
<dbReference type="HAMAP" id="MF_00457">
    <property type="entry name" value="UPF0173"/>
    <property type="match status" value="1"/>
</dbReference>
<dbReference type="OrthoDB" id="9789133at2"/>
<feature type="domain" description="Metallo-beta-lactamase" evidence="3">
    <location>
        <begin position="8"/>
        <end position="185"/>
    </location>
</feature>
<evidence type="ECO:0000259" key="3">
    <source>
        <dbReference type="SMART" id="SM00849"/>
    </source>
</evidence>